<dbReference type="GO" id="GO:0046872">
    <property type="term" value="F:metal ion binding"/>
    <property type="evidence" value="ECO:0007669"/>
    <property type="project" value="UniProtKB-UniRule"/>
</dbReference>
<comment type="caution">
    <text evidence="4">The sequence shown here is derived from an EMBL/GenBank/DDBJ whole genome shotgun (WGS) entry which is preliminary data.</text>
</comment>
<keyword evidence="2" id="KW-0479">Metal-binding</keyword>
<keyword evidence="2" id="KW-0862">Zinc</keyword>
<comment type="similarity">
    <text evidence="2">Belongs to the metallo-dependent hydrolases superfamily. Peptidase M19 family.</text>
</comment>
<accession>A0A8H5ZNG6</accession>
<organism evidence="4 5">
    <name type="scientific">Cochliobolus sativus</name>
    <name type="common">Common root rot and spot blotch fungus</name>
    <name type="synonym">Bipolaris sorokiniana</name>
    <dbReference type="NCBI Taxonomy" id="45130"/>
    <lineage>
        <taxon>Eukaryota</taxon>
        <taxon>Fungi</taxon>
        <taxon>Dikarya</taxon>
        <taxon>Ascomycota</taxon>
        <taxon>Pezizomycotina</taxon>
        <taxon>Dothideomycetes</taxon>
        <taxon>Pleosporomycetidae</taxon>
        <taxon>Pleosporales</taxon>
        <taxon>Pleosporineae</taxon>
        <taxon>Pleosporaceae</taxon>
        <taxon>Bipolaris</taxon>
    </lineage>
</organism>
<dbReference type="GO" id="GO:0006508">
    <property type="term" value="P:proteolysis"/>
    <property type="evidence" value="ECO:0007669"/>
    <property type="project" value="UniProtKB-KW"/>
</dbReference>
<keyword evidence="1 2" id="KW-0224">Dipeptidase</keyword>
<dbReference type="SUPFAM" id="SSF51556">
    <property type="entry name" value="Metallo-dependent hydrolases"/>
    <property type="match status" value="1"/>
</dbReference>
<sequence>MDSVEKTQQSVPSVVLDKKRSTRTSWKLKAFSILLLAGFAAVRTWISRTVDPLGQVLGHVPLIALDGHNDFPIFIRAFYYNHIYGSNFSDAIDLVGQVDFPKLERSRLGAQFWSAYVECPRDGGDASDQATFYEAMHQTLQQIDLINRLIDAYPKRLQRAASASEVWAQFADPKRTGISSLMGIEGLHQVANSASFLRLVYQLGVRYVTLTHSCHNAYADSCSPHEPLNGGLSEAGRDVVLEMNRIGLMVDLSHTSVATQRDAFNVSRAPVVYTHSSARALCEHPRNVADEELWALKANGGIIMVNFFPGFVTCNAQATLEDVADHIIYLGNLIGFEHVGIGADFDGMGFDKGPVGLEDVGTYPALVAELLRRGVSVTEVRGVAGANILRVLARVEEIAHVIANQQPLEDQVKSIF</sequence>
<evidence type="ECO:0000256" key="3">
    <source>
        <dbReference type="SAM" id="Phobius"/>
    </source>
</evidence>
<dbReference type="Pfam" id="PF01244">
    <property type="entry name" value="Peptidase_M19"/>
    <property type="match status" value="1"/>
</dbReference>
<dbReference type="PANTHER" id="PTHR10443:SF12">
    <property type="entry name" value="DIPEPTIDASE"/>
    <property type="match status" value="1"/>
</dbReference>
<dbReference type="PROSITE" id="PS51365">
    <property type="entry name" value="RENAL_DIPEPTIDASE_2"/>
    <property type="match status" value="1"/>
</dbReference>
<dbReference type="Gene3D" id="3.20.20.140">
    <property type="entry name" value="Metal-dependent hydrolases"/>
    <property type="match status" value="1"/>
</dbReference>
<keyword evidence="3" id="KW-0472">Membrane</keyword>
<evidence type="ECO:0000313" key="5">
    <source>
        <dbReference type="Proteomes" id="UP000624244"/>
    </source>
</evidence>
<keyword evidence="2" id="KW-0645">Protease</keyword>
<dbReference type="PANTHER" id="PTHR10443">
    <property type="entry name" value="MICROSOMAL DIPEPTIDASE"/>
    <property type="match status" value="1"/>
</dbReference>
<dbReference type="EMBL" id="WNKQ01000003">
    <property type="protein sequence ID" value="KAF5852336.1"/>
    <property type="molecule type" value="Genomic_DNA"/>
</dbReference>
<reference evidence="4" key="1">
    <citation type="submission" date="2019-11" db="EMBL/GenBank/DDBJ databases">
        <title>Bipolaris sorokiniana Genome sequencing.</title>
        <authorList>
            <person name="Wang H."/>
        </authorList>
    </citation>
    <scope>NUCLEOTIDE SEQUENCE</scope>
</reference>
<keyword evidence="3" id="KW-1133">Transmembrane helix</keyword>
<gene>
    <name evidence="4" type="ORF">GGP41_007762</name>
</gene>
<keyword evidence="2" id="KW-0482">Metalloprotease</keyword>
<evidence type="ECO:0000256" key="1">
    <source>
        <dbReference type="ARBA" id="ARBA00022997"/>
    </source>
</evidence>
<dbReference type="AlphaFoldDB" id="A0A8H5ZNG6"/>
<dbReference type="OMA" id="SRHNVFG"/>
<protein>
    <recommendedName>
        <fullName evidence="2">Dipeptidase</fullName>
        <ecNumber evidence="2">3.4.13.19</ecNumber>
    </recommendedName>
</protein>
<keyword evidence="2" id="KW-0378">Hydrolase</keyword>
<dbReference type="InterPro" id="IPR008257">
    <property type="entry name" value="Pept_M19"/>
</dbReference>
<proteinExistence type="inferred from homology"/>
<keyword evidence="3" id="KW-0812">Transmembrane</keyword>
<dbReference type="CDD" id="cd01301">
    <property type="entry name" value="rDP_like"/>
    <property type="match status" value="1"/>
</dbReference>
<comment type="catalytic activity">
    <reaction evidence="2">
        <text>an L-aminoacyl-L-amino acid + H2O = 2 an L-alpha-amino acid</text>
        <dbReference type="Rhea" id="RHEA:48940"/>
        <dbReference type="ChEBI" id="CHEBI:15377"/>
        <dbReference type="ChEBI" id="CHEBI:59869"/>
        <dbReference type="ChEBI" id="CHEBI:77460"/>
        <dbReference type="EC" id="3.4.13.19"/>
    </reaction>
</comment>
<dbReference type="InterPro" id="IPR032466">
    <property type="entry name" value="Metal_Hydrolase"/>
</dbReference>
<evidence type="ECO:0000256" key="2">
    <source>
        <dbReference type="RuleBase" id="RU341113"/>
    </source>
</evidence>
<feature type="transmembrane region" description="Helical" evidence="3">
    <location>
        <begin position="28"/>
        <end position="46"/>
    </location>
</feature>
<dbReference type="Proteomes" id="UP000624244">
    <property type="component" value="Unassembled WGS sequence"/>
</dbReference>
<evidence type="ECO:0000313" key="4">
    <source>
        <dbReference type="EMBL" id="KAF5852336.1"/>
    </source>
</evidence>
<comment type="cofactor">
    <cofactor evidence="2">
        <name>Zn(2+)</name>
        <dbReference type="ChEBI" id="CHEBI:29105"/>
    </cofactor>
</comment>
<dbReference type="GO" id="GO:0070573">
    <property type="term" value="F:metallodipeptidase activity"/>
    <property type="evidence" value="ECO:0007669"/>
    <property type="project" value="InterPro"/>
</dbReference>
<dbReference type="EC" id="3.4.13.19" evidence="2"/>
<name>A0A8H5ZNG6_COCSA</name>